<dbReference type="AlphaFoldDB" id="A0A026VRV2"/>
<name>A0A026VRV2_OOCBI</name>
<organism evidence="1 2">
    <name type="scientific">Ooceraea biroi</name>
    <name type="common">Clonal raider ant</name>
    <name type="synonym">Cerapachys biroi</name>
    <dbReference type="NCBI Taxonomy" id="2015173"/>
    <lineage>
        <taxon>Eukaryota</taxon>
        <taxon>Metazoa</taxon>
        <taxon>Ecdysozoa</taxon>
        <taxon>Arthropoda</taxon>
        <taxon>Hexapoda</taxon>
        <taxon>Insecta</taxon>
        <taxon>Pterygota</taxon>
        <taxon>Neoptera</taxon>
        <taxon>Endopterygota</taxon>
        <taxon>Hymenoptera</taxon>
        <taxon>Apocrita</taxon>
        <taxon>Aculeata</taxon>
        <taxon>Formicoidea</taxon>
        <taxon>Formicidae</taxon>
        <taxon>Dorylinae</taxon>
        <taxon>Ooceraea</taxon>
    </lineage>
</organism>
<keyword evidence="2" id="KW-1185">Reference proteome</keyword>
<proteinExistence type="predicted"/>
<dbReference type="OMA" id="WARRCWE"/>
<dbReference type="OrthoDB" id="7554118at2759"/>
<sequence length="209" mass="25299">MGRRAMGYEERLETGSGSIWARRCWEEIKGREGVKGSRWEEERKDFYKERGVAVEWVKRRREEGREIRGEIEERDKEVQQQERFERVQKSRWNKWYKEIGKIGLPRYLREGRKEERMIRIARFRLGNEMREGRFWEGEEKRRCRICEGEEESWEHVVEVCMGGGEMGGREGIRGILKDDGRGDGWMKRLQERRREVEGRRGGDGRRRTD</sequence>
<dbReference type="EMBL" id="KK111023">
    <property type="protein sequence ID" value="EZA46498.1"/>
    <property type="molecule type" value="Genomic_DNA"/>
</dbReference>
<evidence type="ECO:0000313" key="2">
    <source>
        <dbReference type="Proteomes" id="UP000053097"/>
    </source>
</evidence>
<gene>
    <name evidence="1" type="ORF">X777_00096</name>
</gene>
<reference evidence="1 2" key="1">
    <citation type="journal article" date="2014" name="Curr. Biol.">
        <title>The genome of the clonal raider ant Cerapachys biroi.</title>
        <authorList>
            <person name="Oxley P.R."/>
            <person name="Ji L."/>
            <person name="Fetter-Pruneda I."/>
            <person name="McKenzie S.K."/>
            <person name="Li C."/>
            <person name="Hu H."/>
            <person name="Zhang G."/>
            <person name="Kronauer D.J."/>
        </authorList>
    </citation>
    <scope>NUCLEOTIDE SEQUENCE [LARGE SCALE GENOMIC DNA]</scope>
</reference>
<accession>A0A026VRV2</accession>
<dbReference type="Proteomes" id="UP000053097">
    <property type="component" value="Unassembled WGS sequence"/>
</dbReference>
<evidence type="ECO:0000313" key="1">
    <source>
        <dbReference type="EMBL" id="EZA46498.1"/>
    </source>
</evidence>
<protein>
    <submittedName>
        <fullName evidence="1">Uncharacterized protein</fullName>
    </submittedName>
</protein>